<keyword evidence="2" id="KW-1185">Reference proteome</keyword>
<sequence length="392" mass="43305">MGKQRMVLPLDVGLLRICAQGLVSATASSTVEDAVSRLLAVQGQQVSALPHALIARVPGARGSDVKEAFDFRTLVRHRPMRGTVHITHARDYHWMRVALKPGLSSWEKRHYPASGITEKVVTQANHLAWEIIADQGGAATRAQLFAAWDNRLNTGHLSDKASRRRWCQLLMYATMNTGALVEGPTAKNQHLFIDARALPSENSAESGFQLTEQRRQEGVVEIARRYITGHGPVTVEDFAWWAGLKKSTATSALESALDQDSSLGRFSVFHDELKPAEKTPVAPKGSETLYMSKELPDILASCYSEAAQLFFLPFFDEMYVGYANRTCTTDTEGARLICPASNGMFRPLLIHQGRVIGVRPARTPIEWLEQPTAEVVSATERLVSETLKRLAS</sequence>
<dbReference type="PANTHER" id="PTHR38479">
    <property type="entry name" value="LMO0824 PROTEIN"/>
    <property type="match status" value="1"/>
</dbReference>
<evidence type="ECO:0000313" key="2">
    <source>
        <dbReference type="Proteomes" id="UP000516320"/>
    </source>
</evidence>
<dbReference type="Proteomes" id="UP000516320">
    <property type="component" value="Chromosome"/>
</dbReference>
<dbReference type="Pfam" id="PF06224">
    <property type="entry name" value="AlkZ-like"/>
    <property type="match status" value="1"/>
</dbReference>
<dbReference type="RefSeq" id="WP_187974925.1">
    <property type="nucleotide sequence ID" value="NZ_CP046884.1"/>
</dbReference>
<evidence type="ECO:0000313" key="1">
    <source>
        <dbReference type="EMBL" id="QNQ89470.1"/>
    </source>
</evidence>
<dbReference type="PANTHER" id="PTHR38479:SF2">
    <property type="entry name" value="WINGED HELIX DNA-BINDING DOMAIN-CONTAINING PROTEIN"/>
    <property type="match status" value="1"/>
</dbReference>
<dbReference type="AlphaFoldDB" id="A0A7H0SLP5"/>
<protein>
    <submittedName>
        <fullName evidence="1">Winged helix DNA-binding domain-containing protein</fullName>
    </submittedName>
</protein>
<name>A0A7H0SLP5_9CORY</name>
<reference evidence="1 2" key="1">
    <citation type="submission" date="2019-12" db="EMBL/GenBank/DDBJ databases">
        <title>Corynebacterium sp. nov., isolated from feces of the Anser Albifrons in China.</title>
        <authorList>
            <person name="Liu Q."/>
        </authorList>
    </citation>
    <scope>NUCLEOTIDE SEQUENCE [LARGE SCALE GENOMIC DNA]</scope>
    <source>
        <strain evidence="1 2">4H37-19</strain>
    </source>
</reference>
<gene>
    <name evidence="1" type="ORF">GP475_01625</name>
</gene>
<dbReference type="InterPro" id="IPR009351">
    <property type="entry name" value="AlkZ-like"/>
</dbReference>
<organism evidence="1 2">
    <name type="scientific">Corynebacterium poyangense</name>
    <dbReference type="NCBI Taxonomy" id="2684405"/>
    <lineage>
        <taxon>Bacteria</taxon>
        <taxon>Bacillati</taxon>
        <taxon>Actinomycetota</taxon>
        <taxon>Actinomycetes</taxon>
        <taxon>Mycobacteriales</taxon>
        <taxon>Corynebacteriaceae</taxon>
        <taxon>Corynebacterium</taxon>
    </lineage>
</organism>
<dbReference type="KEGG" id="cpoy:GP475_01625"/>
<dbReference type="EMBL" id="CP046884">
    <property type="protein sequence ID" value="QNQ89470.1"/>
    <property type="molecule type" value="Genomic_DNA"/>
</dbReference>
<accession>A0A7H0SLP5</accession>
<keyword evidence="1" id="KW-0238">DNA-binding</keyword>
<proteinExistence type="predicted"/>
<dbReference type="GO" id="GO:0003677">
    <property type="term" value="F:DNA binding"/>
    <property type="evidence" value="ECO:0007669"/>
    <property type="project" value="UniProtKB-KW"/>
</dbReference>